<dbReference type="PANTHER" id="PTHR41533">
    <property type="entry name" value="L,D-TRANSPEPTIDASE HI_1667-RELATED"/>
    <property type="match status" value="1"/>
</dbReference>
<dbReference type="CDD" id="cd16913">
    <property type="entry name" value="YkuD_like"/>
    <property type="match status" value="1"/>
</dbReference>
<organism evidence="10 11">
    <name type="scientific">Namhaeicola litoreus</name>
    <dbReference type="NCBI Taxonomy" id="1052145"/>
    <lineage>
        <taxon>Bacteria</taxon>
        <taxon>Pseudomonadati</taxon>
        <taxon>Bacteroidota</taxon>
        <taxon>Flavobacteriia</taxon>
        <taxon>Flavobacteriales</taxon>
        <taxon>Flavobacteriaceae</taxon>
        <taxon>Namhaeicola</taxon>
    </lineage>
</organism>
<keyword evidence="8" id="KW-0732">Signal</keyword>
<evidence type="ECO:0000256" key="8">
    <source>
        <dbReference type="SAM" id="SignalP"/>
    </source>
</evidence>
<dbReference type="Pfam" id="PF03734">
    <property type="entry name" value="YkuD"/>
    <property type="match status" value="1"/>
</dbReference>
<evidence type="ECO:0000256" key="4">
    <source>
        <dbReference type="ARBA" id="ARBA00022960"/>
    </source>
</evidence>
<evidence type="ECO:0000256" key="5">
    <source>
        <dbReference type="ARBA" id="ARBA00022984"/>
    </source>
</evidence>
<keyword evidence="4 7" id="KW-0133">Cell shape</keyword>
<dbReference type="PROSITE" id="PS52029">
    <property type="entry name" value="LD_TPASE"/>
    <property type="match status" value="1"/>
</dbReference>
<dbReference type="InterPro" id="IPR038063">
    <property type="entry name" value="Transpep_catalytic_dom"/>
</dbReference>
<reference evidence="11" key="1">
    <citation type="journal article" date="2019" name="Int. J. Syst. Evol. Microbiol.">
        <title>The Global Catalogue of Microorganisms (GCM) 10K type strain sequencing project: providing services to taxonomists for standard genome sequencing and annotation.</title>
        <authorList>
            <consortium name="The Broad Institute Genomics Platform"/>
            <consortium name="The Broad Institute Genome Sequencing Center for Infectious Disease"/>
            <person name="Wu L."/>
            <person name="Ma J."/>
        </authorList>
    </citation>
    <scope>NUCLEOTIDE SEQUENCE [LARGE SCALE GENOMIC DNA]</scope>
    <source>
        <strain evidence="11">CCUG 61485</strain>
    </source>
</reference>
<feature type="active site" description="Proton donor/acceptor" evidence="7">
    <location>
        <position position="436"/>
    </location>
</feature>
<dbReference type="PANTHER" id="PTHR41533:SF2">
    <property type="entry name" value="BLR7131 PROTEIN"/>
    <property type="match status" value="1"/>
</dbReference>
<dbReference type="SUPFAM" id="SSF47090">
    <property type="entry name" value="PGBD-like"/>
    <property type="match status" value="1"/>
</dbReference>
<evidence type="ECO:0000259" key="9">
    <source>
        <dbReference type="PROSITE" id="PS52029"/>
    </source>
</evidence>
<dbReference type="Pfam" id="PF01471">
    <property type="entry name" value="PG_binding_1"/>
    <property type="match status" value="1"/>
</dbReference>
<dbReference type="Gene3D" id="1.10.101.10">
    <property type="entry name" value="PGBD-like superfamily/PGBD"/>
    <property type="match status" value="1"/>
</dbReference>
<dbReference type="InterPro" id="IPR036365">
    <property type="entry name" value="PGBD-like_sf"/>
</dbReference>
<dbReference type="InterPro" id="IPR052905">
    <property type="entry name" value="LD-transpeptidase_YkuD-like"/>
</dbReference>
<evidence type="ECO:0000256" key="3">
    <source>
        <dbReference type="ARBA" id="ARBA00022679"/>
    </source>
</evidence>
<evidence type="ECO:0000313" key="11">
    <source>
        <dbReference type="Proteomes" id="UP001597201"/>
    </source>
</evidence>
<evidence type="ECO:0000313" key="10">
    <source>
        <dbReference type="EMBL" id="MFD1315562.1"/>
    </source>
</evidence>
<dbReference type="InterPro" id="IPR045380">
    <property type="entry name" value="LD_TPept_scaffold_dom"/>
</dbReference>
<dbReference type="Proteomes" id="UP001597201">
    <property type="component" value="Unassembled WGS sequence"/>
</dbReference>
<protein>
    <submittedName>
        <fullName evidence="10">Murein L,D-transpeptidase</fullName>
    </submittedName>
</protein>
<accession>A0ABW3Y3G0</accession>
<feature type="chain" id="PRO_5045379293" evidence="8">
    <location>
        <begin position="25"/>
        <end position="536"/>
    </location>
</feature>
<evidence type="ECO:0000256" key="6">
    <source>
        <dbReference type="ARBA" id="ARBA00023316"/>
    </source>
</evidence>
<dbReference type="InterPro" id="IPR002477">
    <property type="entry name" value="Peptidoglycan-bd-like"/>
</dbReference>
<dbReference type="SUPFAM" id="SSF141523">
    <property type="entry name" value="L,D-transpeptidase catalytic domain-like"/>
    <property type="match status" value="1"/>
</dbReference>
<dbReference type="InterPro" id="IPR036366">
    <property type="entry name" value="PGBDSf"/>
</dbReference>
<keyword evidence="11" id="KW-1185">Reference proteome</keyword>
<comment type="caution">
    <text evidence="10">The sequence shown here is derived from an EMBL/GenBank/DDBJ whole genome shotgun (WGS) entry which is preliminary data.</text>
</comment>
<dbReference type="Gene3D" id="2.40.440.10">
    <property type="entry name" value="L,D-transpeptidase catalytic domain-like"/>
    <property type="match status" value="1"/>
</dbReference>
<evidence type="ECO:0000256" key="2">
    <source>
        <dbReference type="ARBA" id="ARBA00005992"/>
    </source>
</evidence>
<dbReference type="InterPro" id="IPR005490">
    <property type="entry name" value="LD_TPept_cat_dom"/>
</dbReference>
<dbReference type="RefSeq" id="WP_377177856.1">
    <property type="nucleotide sequence ID" value="NZ_JBHTMY010000003.1"/>
</dbReference>
<evidence type="ECO:0000256" key="7">
    <source>
        <dbReference type="PROSITE-ProRule" id="PRU01373"/>
    </source>
</evidence>
<evidence type="ECO:0000256" key="1">
    <source>
        <dbReference type="ARBA" id="ARBA00004752"/>
    </source>
</evidence>
<proteinExistence type="inferred from homology"/>
<sequence length="536" mass="61554">MKHFYIFRFYIAILFLLSSICLSAQESAALRAILEQEGSSIVLSNGTNLISKRVIPTFYNGQEYRLMWTEEENRESLLNNIRASDDEGLNPEDYHLKEIETLAALNYSKLEEQKKAELDLIFSDAFIQLGAHLNSGKVDQSDLDYEWNVERNPLPYSPDSLIAVTLHNKNISKLLESLKPQTYLYHELKAALREYKNLALRGGWPKMSEGETLKKGMSGERVLELRNYLAATGDLNNSKGNLDLFDDELENAVKKFQERFSLTQDGVVGKGVLAEMNVSVENRIDQIRVNLERSRWVLHDLNDDFLVVNVAGFYLRRITNGKSVFYSRVIVGKNQHKSPVFKDEMEFVDLNPTWTIPYSIATNETLPKMKNNPNYLASQNILIYDKGGHLVNPANLDLNQYSKGNFPFTLVQQPGAHNALGEVKFMFPNKYAIYLHDTPSRSLFEKQDRAFSHGCIRLDDKWGLFLNLLGDKGWTQEKIDEVIKSRKTTRIKLDKPIDIYILYWTASVDENNKVIFIRDVYKRDSDVLKALNKPLS</sequence>
<keyword evidence="3" id="KW-0808">Transferase</keyword>
<feature type="signal peptide" evidence="8">
    <location>
        <begin position="1"/>
        <end position="24"/>
    </location>
</feature>
<feature type="active site" description="Nucleophile" evidence="7">
    <location>
        <position position="455"/>
    </location>
</feature>
<keyword evidence="5 7" id="KW-0573">Peptidoglycan synthesis</keyword>
<gene>
    <name evidence="10" type="ORF">ACFQ39_08050</name>
</gene>
<name>A0ABW3Y3G0_9FLAO</name>
<keyword evidence="6 7" id="KW-0961">Cell wall biogenesis/degradation</keyword>
<dbReference type="Pfam" id="PF20142">
    <property type="entry name" value="Scaffold"/>
    <property type="match status" value="1"/>
</dbReference>
<comment type="similarity">
    <text evidence="2">Belongs to the YkuD family.</text>
</comment>
<comment type="pathway">
    <text evidence="1 7">Cell wall biogenesis; peptidoglycan biosynthesis.</text>
</comment>
<feature type="domain" description="L,D-TPase catalytic" evidence="9">
    <location>
        <begin position="304"/>
        <end position="479"/>
    </location>
</feature>
<dbReference type="EMBL" id="JBHTMY010000003">
    <property type="protein sequence ID" value="MFD1315562.1"/>
    <property type="molecule type" value="Genomic_DNA"/>
</dbReference>